<name>A0ABW4TKW7_9ACTN</name>
<dbReference type="EMBL" id="JBHUGD010000003">
    <property type="protein sequence ID" value="MFD1947312.1"/>
    <property type="molecule type" value="Genomic_DNA"/>
</dbReference>
<reference evidence="2" key="1">
    <citation type="journal article" date="2019" name="Int. J. Syst. Evol. Microbiol.">
        <title>The Global Catalogue of Microorganisms (GCM) 10K type strain sequencing project: providing services to taxonomists for standard genome sequencing and annotation.</title>
        <authorList>
            <consortium name="The Broad Institute Genomics Platform"/>
            <consortium name="The Broad Institute Genome Sequencing Center for Infectious Disease"/>
            <person name="Wu L."/>
            <person name="Ma J."/>
        </authorList>
    </citation>
    <scope>NUCLEOTIDE SEQUENCE [LARGE SCALE GENOMIC DNA]</scope>
    <source>
        <strain evidence="2">CGMCC 1.12477</strain>
    </source>
</reference>
<dbReference type="InterPro" id="IPR029058">
    <property type="entry name" value="AB_hydrolase_fold"/>
</dbReference>
<sequence>MNDRGRQADLADRYAQMLRLADLFDATGDQLRERSLLGDEVLRDSDVTDSAELAPLTWRTAEDEVRAATTGKQGLLTRGVELDADALMVRATVLTYRWIDDLAHAAERTMGSIAGRAIGYLAPEVELGGAIVSVGLIETDALDRDGVVGYLDELAHDNPTLLNHATSGGGGLLEGLQLRALLTASVLTGDLGRSATLGGLRAVGAEPLAPDVGSALRDAAAGLVDHDPGRTGDSAAAAAPTPRGLAGLLTTLSTTTGSVTVQQVAPHRWITYLPGSGRTADGTARLRLVGGDHSAYAERVVAALREAVHGDPDARVMLVGSAEGGVTAAEIAAAVDEPGFVVDQVVTAGAPSSHLPRIPDHTRVLSLEDRSDPVALLGSLVNATAANRVTVVFDGDGASGAGAYVAGGLAADAADHPELVGELARLRDEGWLA</sequence>
<proteinExistence type="predicted"/>
<dbReference type="Gene3D" id="3.40.50.1820">
    <property type="entry name" value="alpha/beta hydrolase"/>
    <property type="match status" value="1"/>
</dbReference>
<keyword evidence="2" id="KW-1185">Reference proteome</keyword>
<dbReference type="SUPFAM" id="SSF53474">
    <property type="entry name" value="alpha/beta-Hydrolases"/>
    <property type="match status" value="1"/>
</dbReference>
<comment type="caution">
    <text evidence="1">The sequence shown here is derived from an EMBL/GenBank/DDBJ whole genome shotgun (WGS) entry which is preliminary data.</text>
</comment>
<organism evidence="1 2">
    <name type="scientific">Nocardioides aestuarii</name>
    <dbReference type="NCBI Taxonomy" id="252231"/>
    <lineage>
        <taxon>Bacteria</taxon>
        <taxon>Bacillati</taxon>
        <taxon>Actinomycetota</taxon>
        <taxon>Actinomycetes</taxon>
        <taxon>Propionibacteriales</taxon>
        <taxon>Nocardioidaceae</taxon>
        <taxon>Nocardioides</taxon>
    </lineage>
</organism>
<evidence type="ECO:0008006" key="3">
    <source>
        <dbReference type="Google" id="ProtNLM"/>
    </source>
</evidence>
<evidence type="ECO:0000313" key="1">
    <source>
        <dbReference type="EMBL" id="MFD1947312.1"/>
    </source>
</evidence>
<evidence type="ECO:0000313" key="2">
    <source>
        <dbReference type="Proteomes" id="UP001597351"/>
    </source>
</evidence>
<dbReference type="RefSeq" id="WP_343918288.1">
    <property type="nucleotide sequence ID" value="NZ_BAAAJT010000002.1"/>
</dbReference>
<gene>
    <name evidence="1" type="ORF">ACFSDE_10960</name>
</gene>
<dbReference type="Proteomes" id="UP001597351">
    <property type="component" value="Unassembled WGS sequence"/>
</dbReference>
<accession>A0ABW4TKW7</accession>
<protein>
    <recommendedName>
        <fullName evidence="3">Alpha/beta hydrolase</fullName>
    </recommendedName>
</protein>